<comment type="similarity">
    <text evidence="2">Belongs to the Musashi family.</text>
</comment>
<evidence type="ECO:0000256" key="1">
    <source>
        <dbReference type="ARBA" id="ARBA00004496"/>
    </source>
</evidence>
<keyword evidence="3" id="KW-0963">Cytoplasm</keyword>
<evidence type="ECO:0000256" key="6">
    <source>
        <dbReference type="PROSITE-ProRule" id="PRU00176"/>
    </source>
</evidence>
<organism evidence="9 10">
    <name type="scientific">Opisthorchis felineus</name>
    <dbReference type="NCBI Taxonomy" id="147828"/>
    <lineage>
        <taxon>Eukaryota</taxon>
        <taxon>Metazoa</taxon>
        <taxon>Spiralia</taxon>
        <taxon>Lophotrochozoa</taxon>
        <taxon>Platyhelminthes</taxon>
        <taxon>Trematoda</taxon>
        <taxon>Digenea</taxon>
        <taxon>Opisthorchiida</taxon>
        <taxon>Opisthorchiata</taxon>
        <taxon>Opisthorchiidae</taxon>
        <taxon>Opisthorchis</taxon>
    </lineage>
</organism>
<dbReference type="AlphaFoldDB" id="A0A4S2M4Y0"/>
<evidence type="ECO:0000259" key="8">
    <source>
        <dbReference type="PROSITE" id="PS50102"/>
    </source>
</evidence>
<dbReference type="Gene3D" id="3.30.70.330">
    <property type="match status" value="1"/>
</dbReference>
<gene>
    <name evidence="9" type="ORF">CRM22_003729</name>
</gene>
<evidence type="ECO:0000256" key="4">
    <source>
        <dbReference type="ARBA" id="ARBA00022737"/>
    </source>
</evidence>
<proteinExistence type="inferred from homology"/>
<sequence>MCSGQVNVDTILSQNLPNQLKSPLAQNTAGPSSPTCTVNSPVASMSGTTMDHWSATLLAAQALVRTKKVFIGGVATGTTAEELETFFSEFGKVETCELMMDKSTNRHRGFGFVTFESEVAAEKVCNIHYHELNGKMVEAKKALPKEVLSSSNALVKQRGLLQNQLGAYYPNRLAISSSPEGVSDSAANAAATIAAAALVSRQQQQQQQQQQQYLSQHLLGPGPAIVSLAYASLLPYANGSPQLPIPINSFLGQQHSSSNQLNFNSNGLAQTTAYMGTSHLDYPATTASKNTQDIRTNFEQLSNPVMTGSVISTNQTFFSSEDPYSKLTTINDVYKRENKQHYIKSSDQQIADSSPCNGTFSNDLLLNYNKYSNHLLFPTAYATNQNPNALPPVGMSFAIPSNGIFGPDFNQPHGLMGAATVLASAATGCHSSSLSGPHALPNTPPVMPNIACALLKSLHNPQLQTSQTPLSVGSVNAQVPLAHQWQNSPNYALLGLSAKVYQPNGLSIPAPLPKLTAASTSSEAALTDTNSAPVWLLPAKIPRERQSQSSCRWISVH</sequence>
<dbReference type="GO" id="GO:0006417">
    <property type="term" value="P:regulation of translation"/>
    <property type="evidence" value="ECO:0007669"/>
    <property type="project" value="TreeGrafter"/>
</dbReference>
<dbReference type="GO" id="GO:0003729">
    <property type="term" value="F:mRNA binding"/>
    <property type="evidence" value="ECO:0007669"/>
    <property type="project" value="TreeGrafter"/>
</dbReference>
<evidence type="ECO:0000256" key="3">
    <source>
        <dbReference type="ARBA" id="ARBA00022490"/>
    </source>
</evidence>
<dbReference type="InterPro" id="IPR034126">
    <property type="entry name" value="MSI_RRM2"/>
</dbReference>
<reference evidence="9 10" key="1">
    <citation type="journal article" date="2019" name="BMC Genomics">
        <title>New insights from Opisthorchis felineus genome: update on genomics of the epidemiologically important liver flukes.</title>
        <authorList>
            <person name="Ershov N.I."/>
            <person name="Mordvinov V.A."/>
            <person name="Prokhortchouk E.B."/>
            <person name="Pakharukova M.Y."/>
            <person name="Gunbin K.V."/>
            <person name="Ustyantsev K."/>
            <person name="Genaev M.A."/>
            <person name="Blinov A.G."/>
            <person name="Mazur A."/>
            <person name="Boulygina E."/>
            <person name="Tsygankova S."/>
            <person name="Khrameeva E."/>
            <person name="Chekanov N."/>
            <person name="Fan G."/>
            <person name="Xiao A."/>
            <person name="Zhang H."/>
            <person name="Xu X."/>
            <person name="Yang H."/>
            <person name="Solovyev V."/>
            <person name="Lee S.M."/>
            <person name="Liu X."/>
            <person name="Afonnikov D.A."/>
            <person name="Skryabin K.G."/>
        </authorList>
    </citation>
    <scope>NUCLEOTIDE SEQUENCE [LARGE SCALE GENOMIC DNA]</scope>
    <source>
        <strain evidence="9">AK-0245</strain>
        <tissue evidence="9">Whole organism</tissue>
    </source>
</reference>
<dbReference type="STRING" id="147828.A0A4S2M4Y0"/>
<evidence type="ECO:0000313" key="9">
    <source>
        <dbReference type="EMBL" id="TGZ69469.1"/>
    </source>
</evidence>
<keyword evidence="4" id="KW-0677">Repeat</keyword>
<feature type="domain" description="RRM" evidence="8">
    <location>
        <begin position="67"/>
        <end position="144"/>
    </location>
</feature>
<evidence type="ECO:0000256" key="7">
    <source>
        <dbReference type="SAM" id="MobiDB-lite"/>
    </source>
</evidence>
<dbReference type="SUPFAM" id="SSF54928">
    <property type="entry name" value="RNA-binding domain, RBD"/>
    <property type="match status" value="1"/>
</dbReference>
<comment type="subcellular location">
    <subcellularLocation>
        <location evidence="1">Cytoplasm</location>
    </subcellularLocation>
</comment>
<dbReference type="PANTHER" id="PTHR48032">
    <property type="entry name" value="RNA-BINDING PROTEIN MUSASHI HOMOLOG RBP6"/>
    <property type="match status" value="1"/>
</dbReference>
<protein>
    <recommendedName>
        <fullName evidence="8">RRM domain-containing protein</fullName>
    </recommendedName>
</protein>
<dbReference type="InterPro" id="IPR012677">
    <property type="entry name" value="Nucleotide-bd_a/b_plait_sf"/>
</dbReference>
<dbReference type="EMBL" id="SJOL01006021">
    <property type="protein sequence ID" value="TGZ69469.1"/>
    <property type="molecule type" value="Genomic_DNA"/>
</dbReference>
<comment type="caution">
    <text evidence="9">The sequence shown here is derived from an EMBL/GenBank/DDBJ whole genome shotgun (WGS) entry which is preliminary data.</text>
</comment>
<dbReference type="Pfam" id="PF00076">
    <property type="entry name" value="RRM_1"/>
    <property type="match status" value="1"/>
</dbReference>
<dbReference type="InterPro" id="IPR035979">
    <property type="entry name" value="RBD_domain_sf"/>
</dbReference>
<dbReference type="GO" id="GO:0005737">
    <property type="term" value="C:cytoplasm"/>
    <property type="evidence" value="ECO:0007669"/>
    <property type="project" value="UniProtKB-SubCell"/>
</dbReference>
<evidence type="ECO:0000256" key="5">
    <source>
        <dbReference type="ARBA" id="ARBA00022884"/>
    </source>
</evidence>
<dbReference type="CDD" id="cd12323">
    <property type="entry name" value="RRM2_MSI"/>
    <property type="match status" value="1"/>
</dbReference>
<dbReference type="PROSITE" id="PS50102">
    <property type="entry name" value="RRM"/>
    <property type="match status" value="1"/>
</dbReference>
<evidence type="ECO:0000313" key="10">
    <source>
        <dbReference type="Proteomes" id="UP000308267"/>
    </source>
</evidence>
<dbReference type="Proteomes" id="UP000308267">
    <property type="component" value="Unassembled WGS sequence"/>
</dbReference>
<name>A0A4S2M4Y0_OPIFE</name>
<keyword evidence="5 6" id="KW-0694">RNA-binding</keyword>
<accession>A0A4S2M4Y0</accession>
<evidence type="ECO:0000256" key="2">
    <source>
        <dbReference type="ARBA" id="ARBA00006635"/>
    </source>
</evidence>
<dbReference type="SMART" id="SM00360">
    <property type="entry name" value="RRM"/>
    <property type="match status" value="1"/>
</dbReference>
<dbReference type="PANTHER" id="PTHR48032:SF18">
    <property type="entry name" value="RRM DOMAIN-CONTAINING PROTEIN"/>
    <property type="match status" value="1"/>
</dbReference>
<feature type="region of interest" description="Disordered" evidence="7">
    <location>
        <begin position="22"/>
        <end position="41"/>
    </location>
</feature>
<dbReference type="InterPro" id="IPR000504">
    <property type="entry name" value="RRM_dom"/>
</dbReference>
<keyword evidence="10" id="KW-1185">Reference proteome</keyword>
<dbReference type="OrthoDB" id="6239498at2759"/>